<gene>
    <name evidence="1" type="ORF">B5807_10640</name>
</gene>
<organism evidence="1 2">
    <name type="scientific">Epicoccum nigrum</name>
    <name type="common">Soil fungus</name>
    <name type="synonym">Epicoccum purpurascens</name>
    <dbReference type="NCBI Taxonomy" id="105696"/>
    <lineage>
        <taxon>Eukaryota</taxon>
        <taxon>Fungi</taxon>
        <taxon>Dikarya</taxon>
        <taxon>Ascomycota</taxon>
        <taxon>Pezizomycotina</taxon>
        <taxon>Dothideomycetes</taxon>
        <taxon>Pleosporomycetidae</taxon>
        <taxon>Pleosporales</taxon>
        <taxon>Pleosporineae</taxon>
        <taxon>Didymellaceae</taxon>
        <taxon>Epicoccum</taxon>
    </lineage>
</organism>
<accession>A0A1Y2LL70</accession>
<dbReference type="Proteomes" id="UP000193240">
    <property type="component" value="Unassembled WGS sequence"/>
</dbReference>
<name>A0A1Y2LL70_EPING</name>
<protein>
    <submittedName>
        <fullName evidence="1">Uncharacterized protein</fullName>
    </submittedName>
</protein>
<proteinExistence type="predicted"/>
<evidence type="ECO:0000313" key="2">
    <source>
        <dbReference type="Proteomes" id="UP000193240"/>
    </source>
</evidence>
<dbReference type="InParanoid" id="A0A1Y2LL70"/>
<reference evidence="1 2" key="1">
    <citation type="journal article" date="2017" name="Genome Announc.">
        <title>Genome sequence of the saprophytic ascomycete Epicoccum nigrum ICMP 19927 strain isolated from New Zealand.</title>
        <authorList>
            <person name="Fokin M."/>
            <person name="Fleetwood D."/>
            <person name="Weir B.S."/>
            <person name="Villas-Boas S.G."/>
        </authorList>
    </citation>
    <scope>NUCLEOTIDE SEQUENCE [LARGE SCALE GENOMIC DNA]</scope>
    <source>
        <strain evidence="1 2">ICMP 19927</strain>
    </source>
</reference>
<sequence>MAVLQSCPPSHATKLTRNATKRRNIAASAIKKIQIPAYSPALCGVNDFDQSGVELETKKVIAMVSAPIIVIEDEDVEVGIDMAPVIEADISEVIDMSIMSSLVG</sequence>
<evidence type="ECO:0000313" key="1">
    <source>
        <dbReference type="EMBL" id="OSS44744.1"/>
    </source>
</evidence>
<keyword evidence="2" id="KW-1185">Reference proteome</keyword>
<dbReference type="EMBL" id="KZ107856">
    <property type="protein sequence ID" value="OSS44744.1"/>
    <property type="molecule type" value="Genomic_DNA"/>
</dbReference>
<dbReference type="AlphaFoldDB" id="A0A1Y2LL70"/>